<proteinExistence type="predicted"/>
<feature type="non-terminal residue" evidence="2">
    <location>
        <position position="1"/>
    </location>
</feature>
<protein>
    <submittedName>
        <fullName evidence="2">Uncharacterized protein</fullName>
    </submittedName>
</protein>
<sequence>MGANNQATLSCLTGSRFWRKGIDQLRIRRAALGTNKRERGFFSREGTAAHTTAQKKNEAPPGDSLDVTFEAPTTLWLVL</sequence>
<reference evidence="2 3" key="1">
    <citation type="journal article" date="2019" name="Sci. Rep.">
        <title>A high-quality genome of Eragrostis curvula grass provides insights into Poaceae evolution and supports new strategies to enhance forage quality.</title>
        <authorList>
            <person name="Carballo J."/>
            <person name="Santos B.A.C.M."/>
            <person name="Zappacosta D."/>
            <person name="Garbus I."/>
            <person name="Selva J.P."/>
            <person name="Gallo C.A."/>
            <person name="Diaz A."/>
            <person name="Albertini E."/>
            <person name="Caccamo M."/>
            <person name="Echenique V."/>
        </authorList>
    </citation>
    <scope>NUCLEOTIDE SEQUENCE [LARGE SCALE GENOMIC DNA]</scope>
    <source>
        <strain evidence="3">cv. Victoria</strain>
        <tissue evidence="2">Leaf</tissue>
    </source>
</reference>
<comment type="caution">
    <text evidence="2">The sequence shown here is derived from an EMBL/GenBank/DDBJ whole genome shotgun (WGS) entry which is preliminary data.</text>
</comment>
<name>A0A5J9TMT1_9POAL</name>
<dbReference type="Proteomes" id="UP000324897">
    <property type="component" value="Chromosome 3"/>
</dbReference>
<dbReference type="AlphaFoldDB" id="A0A5J9TMT1"/>
<dbReference type="Gramene" id="TVU12527">
    <property type="protein sequence ID" value="TVU12527"/>
    <property type="gene ID" value="EJB05_46178"/>
</dbReference>
<accession>A0A5J9TMT1</accession>
<evidence type="ECO:0000313" key="2">
    <source>
        <dbReference type="EMBL" id="TVU12527.1"/>
    </source>
</evidence>
<keyword evidence="3" id="KW-1185">Reference proteome</keyword>
<dbReference type="EMBL" id="RWGY01000039">
    <property type="protein sequence ID" value="TVU12527.1"/>
    <property type="molecule type" value="Genomic_DNA"/>
</dbReference>
<feature type="region of interest" description="Disordered" evidence="1">
    <location>
        <begin position="41"/>
        <end position="65"/>
    </location>
</feature>
<evidence type="ECO:0000313" key="3">
    <source>
        <dbReference type="Proteomes" id="UP000324897"/>
    </source>
</evidence>
<evidence type="ECO:0000256" key="1">
    <source>
        <dbReference type="SAM" id="MobiDB-lite"/>
    </source>
</evidence>
<organism evidence="2 3">
    <name type="scientific">Eragrostis curvula</name>
    <name type="common">weeping love grass</name>
    <dbReference type="NCBI Taxonomy" id="38414"/>
    <lineage>
        <taxon>Eukaryota</taxon>
        <taxon>Viridiplantae</taxon>
        <taxon>Streptophyta</taxon>
        <taxon>Embryophyta</taxon>
        <taxon>Tracheophyta</taxon>
        <taxon>Spermatophyta</taxon>
        <taxon>Magnoliopsida</taxon>
        <taxon>Liliopsida</taxon>
        <taxon>Poales</taxon>
        <taxon>Poaceae</taxon>
        <taxon>PACMAD clade</taxon>
        <taxon>Chloridoideae</taxon>
        <taxon>Eragrostideae</taxon>
        <taxon>Eragrostidinae</taxon>
        <taxon>Eragrostis</taxon>
    </lineage>
</organism>
<gene>
    <name evidence="2" type="ORF">EJB05_46178</name>
</gene>